<dbReference type="InterPro" id="IPR005720">
    <property type="entry name" value="Dihydroorotate_DH_cat"/>
</dbReference>
<dbReference type="Pfam" id="PF01180">
    <property type="entry name" value="DHO_dh"/>
    <property type="match status" value="1"/>
</dbReference>
<feature type="binding site" evidence="9">
    <location>
        <position position="161"/>
    </location>
    <ligand>
        <name>FMN</name>
        <dbReference type="ChEBI" id="CHEBI:58210"/>
    </ligand>
</feature>
<name>A0A9D1FH31_9BACT</name>
<feature type="active site" description="Nucleophile" evidence="9">
    <location>
        <position position="126"/>
    </location>
</feature>
<keyword evidence="8 9" id="KW-0560">Oxidoreductase</keyword>
<dbReference type="SUPFAM" id="SSF51395">
    <property type="entry name" value="FMN-linked oxidoreductases"/>
    <property type="match status" value="1"/>
</dbReference>
<evidence type="ECO:0000256" key="6">
    <source>
        <dbReference type="ARBA" id="ARBA00022643"/>
    </source>
</evidence>
<evidence type="ECO:0000256" key="1">
    <source>
        <dbReference type="ARBA" id="ARBA00004496"/>
    </source>
</evidence>
<reference evidence="11" key="1">
    <citation type="submission" date="2020-10" db="EMBL/GenBank/DDBJ databases">
        <authorList>
            <person name="Gilroy R."/>
        </authorList>
    </citation>
    <scope>NUCLEOTIDE SEQUENCE</scope>
    <source>
        <strain evidence="11">CHK152-2871</strain>
    </source>
</reference>
<comment type="pathway">
    <text evidence="2 9">Pyrimidine metabolism; UMP biosynthesis via de novo pathway.</text>
</comment>
<dbReference type="PANTHER" id="PTHR48109">
    <property type="entry name" value="DIHYDROOROTATE DEHYDROGENASE (QUINONE), MITOCHONDRIAL-RELATED"/>
    <property type="match status" value="1"/>
</dbReference>
<dbReference type="InterPro" id="IPR049622">
    <property type="entry name" value="Dihydroorotate_DH_I"/>
</dbReference>
<dbReference type="GO" id="GO:0004152">
    <property type="term" value="F:dihydroorotate dehydrogenase activity"/>
    <property type="evidence" value="ECO:0007669"/>
    <property type="project" value="UniProtKB-UniRule"/>
</dbReference>
<evidence type="ECO:0000256" key="9">
    <source>
        <dbReference type="HAMAP-Rule" id="MF_00224"/>
    </source>
</evidence>
<dbReference type="GO" id="GO:0006207">
    <property type="term" value="P:'de novo' pyrimidine nucleobase biosynthetic process"/>
    <property type="evidence" value="ECO:0007669"/>
    <property type="project" value="TreeGrafter"/>
</dbReference>
<dbReference type="PANTHER" id="PTHR48109:SF1">
    <property type="entry name" value="DIHYDROOROTATE DEHYDROGENASE (FUMARATE)"/>
    <property type="match status" value="1"/>
</dbReference>
<feature type="binding site" evidence="9">
    <location>
        <position position="123"/>
    </location>
    <ligand>
        <name>substrate</name>
    </ligand>
</feature>
<feature type="binding site" evidence="9">
    <location>
        <begin position="66"/>
        <end position="70"/>
    </location>
    <ligand>
        <name>substrate</name>
    </ligand>
</feature>
<accession>A0A9D1FH31</accession>
<keyword evidence="5 9" id="KW-0285">Flavoprotein</keyword>
<organism evidence="11 12">
    <name type="scientific">Candidatus Galligastranaerophilus intestinavium</name>
    <dbReference type="NCBI Taxonomy" id="2840836"/>
    <lineage>
        <taxon>Bacteria</taxon>
        <taxon>Candidatus Galligastranaerophilus</taxon>
    </lineage>
</organism>
<evidence type="ECO:0000313" key="11">
    <source>
        <dbReference type="EMBL" id="HIS73562.1"/>
    </source>
</evidence>
<keyword evidence="7 9" id="KW-0665">Pyrimidine biosynthesis</keyword>
<evidence type="ECO:0000256" key="8">
    <source>
        <dbReference type="ARBA" id="ARBA00023002"/>
    </source>
</evidence>
<dbReference type="CDD" id="cd04740">
    <property type="entry name" value="DHOD_1B_like"/>
    <property type="match status" value="1"/>
</dbReference>
<protein>
    <recommendedName>
        <fullName evidence="9">Dihydroorotate dehydrogenase</fullName>
        <shortName evidence="9">DHOD</shortName>
        <shortName evidence="9">DHODase</shortName>
        <shortName evidence="9">DHOdehase</shortName>
        <ecNumber evidence="9">1.3.-.-</ecNumber>
    </recommendedName>
</protein>
<reference evidence="11" key="2">
    <citation type="journal article" date="2021" name="PeerJ">
        <title>Extensive microbial diversity within the chicken gut microbiome revealed by metagenomics and culture.</title>
        <authorList>
            <person name="Gilroy R."/>
            <person name="Ravi A."/>
            <person name="Getino M."/>
            <person name="Pursley I."/>
            <person name="Horton D.L."/>
            <person name="Alikhan N.F."/>
            <person name="Baker D."/>
            <person name="Gharbi K."/>
            <person name="Hall N."/>
            <person name="Watson M."/>
            <person name="Adriaenssens E.M."/>
            <person name="Foster-Nyarko E."/>
            <person name="Jarju S."/>
            <person name="Secka A."/>
            <person name="Antonio M."/>
            <person name="Oren A."/>
            <person name="Chaudhuri R.R."/>
            <person name="La Ragione R."/>
            <person name="Hildebrand F."/>
            <person name="Pallen M.J."/>
        </authorList>
    </citation>
    <scope>NUCLEOTIDE SEQUENCE</scope>
    <source>
        <strain evidence="11">CHK152-2871</strain>
    </source>
</reference>
<dbReference type="InterPro" id="IPR012135">
    <property type="entry name" value="Dihydroorotate_DH_1_2"/>
</dbReference>
<comment type="similarity">
    <text evidence="3 9">Belongs to the dihydroorotate dehydrogenase family. Type 1 subfamily.</text>
</comment>
<evidence type="ECO:0000256" key="5">
    <source>
        <dbReference type="ARBA" id="ARBA00022630"/>
    </source>
</evidence>
<evidence type="ECO:0000259" key="10">
    <source>
        <dbReference type="Pfam" id="PF01180"/>
    </source>
</evidence>
<keyword evidence="4 9" id="KW-0963">Cytoplasm</keyword>
<comment type="caution">
    <text evidence="11">The sequence shown here is derived from an EMBL/GenBank/DDBJ whole genome shotgun (WGS) entry which is preliminary data.</text>
</comment>
<sequence length="303" mass="32762">MGIKIANFEIKNPIIAASGTFGYADEYEDFCDVSKIGAIVTKGITLEPRLGNDGDRIFETDCGMINRIGLENIGIERFIDEKIPILKKKNITYILNAAGSSFEDYAKIAQIADKNGIEAIELNVSCPNVKSGCLEFGVDSNSLYELVLGVRKNYGGCLIVKLTPNVTSIENLALAVQKAGADAISAINTLKGLGIKIDFINGKFYKKEVQGGLSGKCIKPVALSMVKRIAAVTKLPIIGMGGISCLNDLFEFISAGADAFEVGTQNFTQCDVCNALADELENFIKTNGLKDFEHLKEKIKEIK</sequence>
<evidence type="ECO:0000313" key="12">
    <source>
        <dbReference type="Proteomes" id="UP000886865"/>
    </source>
</evidence>
<feature type="binding site" evidence="9">
    <location>
        <position position="96"/>
    </location>
    <ligand>
        <name>FMN</name>
        <dbReference type="ChEBI" id="CHEBI:58210"/>
    </ligand>
</feature>
<comment type="function">
    <text evidence="9">Catalyzes the conversion of dihydroorotate to orotate.</text>
</comment>
<feature type="binding site" evidence="9">
    <location>
        <position position="42"/>
    </location>
    <ligand>
        <name>substrate</name>
    </ligand>
</feature>
<feature type="binding site" evidence="9">
    <location>
        <begin position="188"/>
        <end position="189"/>
    </location>
    <ligand>
        <name>substrate</name>
    </ligand>
</feature>
<feature type="binding site" evidence="9">
    <location>
        <begin position="263"/>
        <end position="264"/>
    </location>
    <ligand>
        <name>FMN</name>
        <dbReference type="ChEBI" id="CHEBI:58210"/>
    </ligand>
</feature>
<dbReference type="InterPro" id="IPR013785">
    <property type="entry name" value="Aldolase_TIM"/>
</dbReference>
<proteinExistence type="inferred from homology"/>
<dbReference type="HAMAP" id="MF_00224">
    <property type="entry name" value="DHO_dh_type1"/>
    <property type="match status" value="1"/>
</dbReference>
<feature type="binding site" evidence="9">
    <location>
        <begin position="241"/>
        <end position="242"/>
    </location>
    <ligand>
        <name>FMN</name>
        <dbReference type="ChEBI" id="CHEBI:58210"/>
    </ligand>
</feature>
<dbReference type="InterPro" id="IPR050074">
    <property type="entry name" value="DHO_dehydrogenase"/>
</dbReference>
<evidence type="ECO:0000256" key="3">
    <source>
        <dbReference type="ARBA" id="ARBA00008008"/>
    </source>
</evidence>
<feature type="domain" description="Dihydroorotate dehydrogenase catalytic" evidence="10">
    <location>
        <begin position="4"/>
        <end position="283"/>
    </location>
</feature>
<feature type="binding site" evidence="9">
    <location>
        <begin position="42"/>
        <end position="43"/>
    </location>
    <ligand>
        <name>FMN</name>
        <dbReference type="ChEBI" id="CHEBI:58210"/>
    </ligand>
</feature>
<dbReference type="InterPro" id="IPR024920">
    <property type="entry name" value="Dihydroorotate_DH_1"/>
</dbReference>
<dbReference type="NCBIfam" id="TIGR01037">
    <property type="entry name" value="pyrD_sub1_fam"/>
    <property type="match status" value="1"/>
</dbReference>
<dbReference type="PIRSF" id="PIRSF000164">
    <property type="entry name" value="DHO_oxidase"/>
    <property type="match status" value="1"/>
</dbReference>
<evidence type="ECO:0000256" key="7">
    <source>
        <dbReference type="ARBA" id="ARBA00022975"/>
    </source>
</evidence>
<dbReference type="Proteomes" id="UP000886865">
    <property type="component" value="Unassembled WGS sequence"/>
</dbReference>
<feature type="binding site" evidence="9">
    <location>
        <position position="123"/>
    </location>
    <ligand>
        <name>FMN</name>
        <dbReference type="ChEBI" id="CHEBI:58210"/>
    </ligand>
</feature>
<dbReference type="Gene3D" id="3.20.20.70">
    <property type="entry name" value="Aldolase class I"/>
    <property type="match status" value="1"/>
</dbReference>
<dbReference type="EC" id="1.3.-.-" evidence="9"/>
<evidence type="ECO:0000256" key="4">
    <source>
        <dbReference type="ARBA" id="ARBA00022490"/>
    </source>
</evidence>
<dbReference type="InterPro" id="IPR033888">
    <property type="entry name" value="DHOD_1B"/>
</dbReference>
<dbReference type="EMBL" id="DVJQ01000009">
    <property type="protein sequence ID" value="HIS73562.1"/>
    <property type="molecule type" value="Genomic_DNA"/>
</dbReference>
<comment type="cofactor">
    <cofactor evidence="9">
        <name>FMN</name>
        <dbReference type="ChEBI" id="CHEBI:58210"/>
    </cofactor>
    <text evidence="9">Binds 1 FMN per subunit.</text>
</comment>
<dbReference type="GO" id="GO:0044205">
    <property type="term" value="P:'de novo' UMP biosynthetic process"/>
    <property type="evidence" value="ECO:0007669"/>
    <property type="project" value="UniProtKB-UniRule"/>
</dbReference>
<feature type="binding site" evidence="9">
    <location>
        <position position="18"/>
    </location>
    <ligand>
        <name>FMN</name>
        <dbReference type="ChEBI" id="CHEBI:58210"/>
    </ligand>
</feature>
<dbReference type="AlphaFoldDB" id="A0A9D1FH31"/>
<feature type="binding site" evidence="9">
    <location>
        <position position="215"/>
    </location>
    <ligand>
        <name>FMN</name>
        <dbReference type="ChEBI" id="CHEBI:58210"/>
    </ligand>
</feature>
<gene>
    <name evidence="9" type="primary">pyrD</name>
    <name evidence="11" type="ORF">IAA86_00915</name>
</gene>
<feature type="binding site" evidence="9">
    <location>
        <position position="187"/>
    </location>
    <ligand>
        <name>FMN</name>
        <dbReference type="ChEBI" id="CHEBI:58210"/>
    </ligand>
</feature>
<dbReference type="NCBIfam" id="NF005574">
    <property type="entry name" value="PRK07259.1"/>
    <property type="match status" value="1"/>
</dbReference>
<keyword evidence="6 9" id="KW-0288">FMN</keyword>
<evidence type="ECO:0000256" key="2">
    <source>
        <dbReference type="ARBA" id="ARBA00004725"/>
    </source>
</evidence>
<comment type="subcellular location">
    <subcellularLocation>
        <location evidence="1 9">Cytoplasm</location>
    </subcellularLocation>
</comment>
<comment type="catalytic activity">
    <reaction evidence="9">
        <text>(S)-dihydroorotate + A = orotate + AH2</text>
        <dbReference type="Rhea" id="RHEA:18073"/>
        <dbReference type="ChEBI" id="CHEBI:13193"/>
        <dbReference type="ChEBI" id="CHEBI:17499"/>
        <dbReference type="ChEBI" id="CHEBI:30839"/>
        <dbReference type="ChEBI" id="CHEBI:30864"/>
    </reaction>
</comment>
<dbReference type="GO" id="GO:0005737">
    <property type="term" value="C:cytoplasm"/>
    <property type="evidence" value="ECO:0007669"/>
    <property type="project" value="UniProtKB-SubCell"/>
</dbReference>